<sequence length="138" mass="15757">MRAHQASAATSPPPSRSARRREGSTRAGDVTPRRIWLPEASLADCVVMELPTGVSKQDIRQQIWDYMESQNLADFPRPVHHRIPNFKGSYLACQNIRDLEVFTRTQEVKVDPDKPLEGVRLLMLQKQSRNLSFVCQKT</sequence>
<feature type="region of interest" description="Disordered" evidence="1">
    <location>
        <begin position="1"/>
        <end position="32"/>
    </location>
</feature>
<accession>A0A8C0SIE8</accession>
<reference evidence="2" key="2">
    <citation type="submission" date="2025-08" db="UniProtKB">
        <authorList>
            <consortium name="Ensembl"/>
        </authorList>
    </citation>
    <scope>IDENTIFICATION</scope>
</reference>
<proteinExistence type="predicted"/>
<evidence type="ECO:0000313" key="3">
    <source>
        <dbReference type="Proteomes" id="UP000694542"/>
    </source>
</evidence>
<feature type="compositionally biased region" description="Low complexity" evidence="1">
    <location>
        <begin position="1"/>
        <end position="10"/>
    </location>
</feature>
<dbReference type="Proteomes" id="UP000694542">
    <property type="component" value="Chromosome 5"/>
</dbReference>
<dbReference type="PANTHER" id="PTHR13017">
    <property type="entry name" value="5-FORMYLTETRAHYDROFOLATE CYCLO-LIGASE-RELATED"/>
    <property type="match status" value="1"/>
</dbReference>
<dbReference type="PANTHER" id="PTHR13017:SF0">
    <property type="entry name" value="METHENYLTETRAHYDROFOLATE SYNTHASE DOMAIN-CONTAINING PROTEIN"/>
    <property type="match status" value="1"/>
</dbReference>
<protein>
    <recommendedName>
        <fullName evidence="4">Methenyltetrahydrofolate synthetase domain containing</fullName>
    </recommendedName>
</protein>
<evidence type="ECO:0000313" key="2">
    <source>
        <dbReference type="Ensembl" id="ENSCAFP00040022067.1"/>
    </source>
</evidence>
<reference evidence="2" key="1">
    <citation type="submission" date="2018-10" db="EMBL/GenBank/DDBJ databases">
        <title>De novo assembly of a Great Dane genome.</title>
        <authorList>
            <person name="Kidd J.M."/>
            <person name="Pendleton A.L."/>
            <person name="Shen F."/>
            <person name="Emery S."/>
        </authorList>
    </citation>
    <scope>NUCLEOTIDE SEQUENCE [LARGE SCALE GENOMIC DNA]</scope>
    <source>
        <strain evidence="2">Great Dane</strain>
    </source>
</reference>
<evidence type="ECO:0000256" key="1">
    <source>
        <dbReference type="SAM" id="MobiDB-lite"/>
    </source>
</evidence>
<organism evidence="2 3">
    <name type="scientific">Canis lupus familiaris</name>
    <name type="common">Dog</name>
    <name type="synonym">Canis familiaris</name>
    <dbReference type="NCBI Taxonomy" id="9615"/>
    <lineage>
        <taxon>Eukaryota</taxon>
        <taxon>Metazoa</taxon>
        <taxon>Chordata</taxon>
        <taxon>Craniata</taxon>
        <taxon>Vertebrata</taxon>
        <taxon>Euteleostomi</taxon>
        <taxon>Mammalia</taxon>
        <taxon>Eutheria</taxon>
        <taxon>Laurasiatheria</taxon>
        <taxon>Carnivora</taxon>
        <taxon>Caniformia</taxon>
        <taxon>Canidae</taxon>
        <taxon>Canis</taxon>
    </lineage>
</organism>
<evidence type="ECO:0008006" key="4">
    <source>
        <dbReference type="Google" id="ProtNLM"/>
    </source>
</evidence>
<dbReference type="AlphaFoldDB" id="A0A8C0SIE8"/>
<dbReference type="InterPro" id="IPR002698">
    <property type="entry name" value="FTHF_cligase"/>
</dbReference>
<name>A0A8C0SIE8_CANLF</name>
<dbReference type="Ensembl" id="ENSCAFT00040025385.1">
    <property type="protein sequence ID" value="ENSCAFP00040022067.1"/>
    <property type="gene ID" value="ENSCAFG00040013757.1"/>
</dbReference>